<name>A0A183NPR2_9TREM</name>
<proteinExistence type="predicted"/>
<sequence length="86" mass="9440">MSLILVSPIAQSQSARSRLLAALNESTPRSAINLKENINDSHSELDLSMTFGLPQILWPGNHGWLDGLFNLAQIISTQVSLFSHII</sequence>
<dbReference type="AlphaFoldDB" id="A0A183NPR2"/>
<dbReference type="STRING" id="31246.A0A183NPR2"/>
<protein>
    <submittedName>
        <fullName evidence="1">Uncharacterized protein</fullName>
    </submittedName>
</protein>
<keyword evidence="2" id="KW-1185">Reference proteome</keyword>
<reference evidence="1 2" key="1">
    <citation type="submission" date="2018-11" db="EMBL/GenBank/DDBJ databases">
        <authorList>
            <consortium name="Pathogen Informatics"/>
        </authorList>
    </citation>
    <scope>NUCLEOTIDE SEQUENCE [LARGE SCALE GENOMIC DNA]</scope>
    <source>
        <strain>Denwood</strain>
        <strain evidence="2">Zambia</strain>
    </source>
</reference>
<evidence type="ECO:0000313" key="2">
    <source>
        <dbReference type="Proteomes" id="UP000269396"/>
    </source>
</evidence>
<organism evidence="1 2">
    <name type="scientific">Schistosoma mattheei</name>
    <dbReference type="NCBI Taxonomy" id="31246"/>
    <lineage>
        <taxon>Eukaryota</taxon>
        <taxon>Metazoa</taxon>
        <taxon>Spiralia</taxon>
        <taxon>Lophotrochozoa</taxon>
        <taxon>Platyhelminthes</taxon>
        <taxon>Trematoda</taxon>
        <taxon>Digenea</taxon>
        <taxon>Strigeidida</taxon>
        <taxon>Schistosomatoidea</taxon>
        <taxon>Schistosomatidae</taxon>
        <taxon>Schistosoma</taxon>
    </lineage>
</organism>
<gene>
    <name evidence="1" type="ORF">SMTD_LOCUS4098</name>
</gene>
<accession>A0A183NPR2</accession>
<evidence type="ECO:0000313" key="1">
    <source>
        <dbReference type="EMBL" id="VDP02721.1"/>
    </source>
</evidence>
<dbReference type="EMBL" id="UZAL01009872">
    <property type="protein sequence ID" value="VDP02721.1"/>
    <property type="molecule type" value="Genomic_DNA"/>
</dbReference>
<dbReference type="Proteomes" id="UP000269396">
    <property type="component" value="Unassembled WGS sequence"/>
</dbReference>